<keyword evidence="2" id="KW-0255">Endonuclease</keyword>
<dbReference type="InterPro" id="IPR029060">
    <property type="entry name" value="PIN-like_dom_sf"/>
</dbReference>
<feature type="domain" description="XPG-I" evidence="5">
    <location>
        <begin position="142"/>
        <end position="211"/>
    </location>
</feature>
<keyword evidence="3" id="KW-0460">Magnesium</keyword>
<dbReference type="InterPro" id="IPR006086">
    <property type="entry name" value="XPG-I_dom"/>
</dbReference>
<evidence type="ECO:0000313" key="7">
    <source>
        <dbReference type="EMBL" id="QHT06274.1"/>
    </source>
</evidence>
<dbReference type="AlphaFoldDB" id="A0A6C0CRF7"/>
<organism evidence="7">
    <name type="scientific">viral metagenome</name>
    <dbReference type="NCBI Taxonomy" id="1070528"/>
    <lineage>
        <taxon>unclassified sequences</taxon>
        <taxon>metagenomes</taxon>
        <taxon>organismal metagenomes</taxon>
    </lineage>
</organism>
<dbReference type="Pfam" id="PF00867">
    <property type="entry name" value="XPG_I"/>
    <property type="match status" value="1"/>
</dbReference>
<evidence type="ECO:0000259" key="6">
    <source>
        <dbReference type="SMART" id="SM00485"/>
    </source>
</evidence>
<feature type="domain" description="XPG N-terminal" evidence="6">
    <location>
        <begin position="1"/>
        <end position="92"/>
    </location>
</feature>
<name>A0A6C0CRF7_9ZZZZ</name>
<keyword evidence="2" id="KW-0378">Hydrolase</keyword>
<dbReference type="GO" id="GO:0017108">
    <property type="term" value="F:5'-flap endonuclease activity"/>
    <property type="evidence" value="ECO:0007669"/>
    <property type="project" value="TreeGrafter"/>
</dbReference>
<protein>
    <recommendedName>
        <fullName evidence="8">XPG N-terminal domain-containing protein</fullName>
    </recommendedName>
</protein>
<dbReference type="PRINTS" id="PR00853">
    <property type="entry name" value="XPGRADSUPER"/>
</dbReference>
<feature type="coiled-coil region" evidence="4">
    <location>
        <begin position="79"/>
        <end position="132"/>
    </location>
</feature>
<dbReference type="PANTHER" id="PTHR11081">
    <property type="entry name" value="FLAP ENDONUCLEASE FAMILY MEMBER"/>
    <property type="match status" value="1"/>
</dbReference>
<dbReference type="Gene3D" id="3.40.50.1010">
    <property type="entry name" value="5'-nuclease"/>
    <property type="match status" value="1"/>
</dbReference>
<keyword evidence="4" id="KW-0175">Coiled coil</keyword>
<proteinExistence type="predicted"/>
<keyword evidence="2" id="KW-0540">Nuclease</keyword>
<dbReference type="InterPro" id="IPR006084">
    <property type="entry name" value="XPG/Rad2"/>
</dbReference>
<evidence type="ECO:0000256" key="1">
    <source>
        <dbReference type="ARBA" id="ARBA00022723"/>
    </source>
</evidence>
<dbReference type="Pfam" id="PF00752">
    <property type="entry name" value="XPG_N"/>
    <property type="match status" value="1"/>
</dbReference>
<keyword evidence="1" id="KW-0479">Metal-binding</keyword>
<evidence type="ECO:0000256" key="2">
    <source>
        <dbReference type="ARBA" id="ARBA00022759"/>
    </source>
</evidence>
<dbReference type="EMBL" id="MN739467">
    <property type="protein sequence ID" value="QHT06274.1"/>
    <property type="molecule type" value="Genomic_DNA"/>
</dbReference>
<dbReference type="PANTHER" id="PTHR11081:SF9">
    <property type="entry name" value="FLAP ENDONUCLEASE 1"/>
    <property type="match status" value="1"/>
</dbReference>
<evidence type="ECO:0000259" key="5">
    <source>
        <dbReference type="SMART" id="SM00484"/>
    </source>
</evidence>
<dbReference type="SMART" id="SM00484">
    <property type="entry name" value="XPGI"/>
    <property type="match status" value="1"/>
</dbReference>
<evidence type="ECO:0000256" key="4">
    <source>
        <dbReference type="SAM" id="Coils"/>
    </source>
</evidence>
<evidence type="ECO:0008006" key="8">
    <source>
        <dbReference type="Google" id="ProtNLM"/>
    </source>
</evidence>
<sequence length="315" mass="37047">MGIKNLNRFLRVNCPQNIRQISLWDLRGKTIVIDASIYMYRFQTDDNLIEGIYQMVALLEHCKITPIFVFDGPPPPEKAETLKRRKEEKKAAENEYKRISDVLRNCNPDDDTSDLEAEIDSLRKQFVRLTQDDIDSVKQLLMLMGVSYYESEGESDYVCAKMVQKKIAFACMSEDMDMFVYGCPKVLRYLSLLKSTVVIYDLKGILKTLRLSLDNFKQICVLSGTDYNNNETSTYDLNKVLKYYSKFLKNKSHDKGDFHKWISNYVNNINYDNLNYVYNMFDLTKYSITKENLIETKKEEKEMENFLYQYGFVFV</sequence>
<reference evidence="7" key="1">
    <citation type="journal article" date="2020" name="Nature">
        <title>Giant virus diversity and host interactions through global metagenomics.</title>
        <authorList>
            <person name="Schulz F."/>
            <person name="Roux S."/>
            <person name="Paez-Espino D."/>
            <person name="Jungbluth S."/>
            <person name="Walsh D.A."/>
            <person name="Denef V.J."/>
            <person name="McMahon K.D."/>
            <person name="Konstantinidis K.T."/>
            <person name="Eloe-Fadrosh E.A."/>
            <person name="Kyrpides N.C."/>
            <person name="Woyke T."/>
        </authorList>
    </citation>
    <scope>NUCLEOTIDE SEQUENCE</scope>
    <source>
        <strain evidence="7">GVMAG-M-3300021425-30</strain>
    </source>
</reference>
<accession>A0A6C0CRF7</accession>
<dbReference type="GO" id="GO:0046872">
    <property type="term" value="F:metal ion binding"/>
    <property type="evidence" value="ECO:0007669"/>
    <property type="project" value="UniProtKB-KW"/>
</dbReference>
<dbReference type="SMART" id="SM00485">
    <property type="entry name" value="XPGN"/>
    <property type="match status" value="1"/>
</dbReference>
<dbReference type="InterPro" id="IPR006085">
    <property type="entry name" value="XPG_DNA_repair_N"/>
</dbReference>
<dbReference type="SUPFAM" id="SSF88723">
    <property type="entry name" value="PIN domain-like"/>
    <property type="match status" value="1"/>
</dbReference>
<evidence type="ECO:0000256" key="3">
    <source>
        <dbReference type="ARBA" id="ARBA00022842"/>
    </source>
</evidence>